<organism evidence="3 4">
    <name type="scientific">Candidatus Enterousia avicola</name>
    <dbReference type="NCBI Taxonomy" id="2840787"/>
    <lineage>
        <taxon>Bacteria</taxon>
        <taxon>Pseudomonadati</taxon>
        <taxon>Pseudomonadota</taxon>
        <taxon>Alphaproteobacteria</taxon>
        <taxon>Candidatus Enterousia</taxon>
    </lineage>
</organism>
<dbReference type="InterPro" id="IPR041489">
    <property type="entry name" value="PDZ_6"/>
</dbReference>
<dbReference type="InterPro" id="IPR018247">
    <property type="entry name" value="EF_Hand_1_Ca_BS"/>
</dbReference>
<evidence type="ECO:0000256" key="1">
    <source>
        <dbReference type="SAM" id="SignalP"/>
    </source>
</evidence>
<dbReference type="Pfam" id="PF17820">
    <property type="entry name" value="PDZ_6"/>
    <property type="match status" value="1"/>
</dbReference>
<comment type="caution">
    <text evidence="3">The sequence shown here is derived from an EMBL/GenBank/DDBJ whole genome shotgun (WGS) entry which is preliminary data.</text>
</comment>
<dbReference type="AlphaFoldDB" id="A0A9D1MSE0"/>
<dbReference type="Gene3D" id="3.90.226.10">
    <property type="entry name" value="2-enoyl-CoA Hydratase, Chain A, domain 1"/>
    <property type="match status" value="1"/>
</dbReference>
<dbReference type="SMART" id="SM00245">
    <property type="entry name" value="TSPc"/>
    <property type="match status" value="1"/>
</dbReference>
<sequence>MKIFNLFLSAVLSLAIFPCFAESLFFEDEPVQDGLNVFDVSNTFADIYEKLDGVKWGGKNINIAIESLENLNSNAHIAATDERVVLVWGDSIIANYPRPAAGDWKGFGEITTALILKLRANDSVLHNASTSEMYKMVVDSLMRGIDENGRYIYSRKAEVTEDGRILTSVGLEGFRDEYGNYRVTGIYKDSPADTVGITEGDLIVAIDGKSVPGMTDSELSAVLSGFNSGTSKLKLLSPSGEKDVVLRRASIILADADVVHRADEETGSGILEIIVHKLSDNAVSIVNEALAKYDDLTGIILDLRAASGDDEKAAAKFAGLFIGKQPVMRIVETAKDEVEIAPGGNAVTDAPVVVLMSDMTKGTAEAIAAAFYEYERGVLVGTPTAGSARIATRINLNNGGALELLNKAIKTGTGRDIDGRGIFPIVCLSNIRSESQQNAFFLNVINNDFNAKDFNRDDDIDPADVRRGCPVITSGADEDALAEAVSAKILTDMKVYNKLIAE</sequence>
<dbReference type="CDD" id="cd06567">
    <property type="entry name" value="Peptidase_S41"/>
    <property type="match status" value="1"/>
</dbReference>
<dbReference type="PROSITE" id="PS00018">
    <property type="entry name" value="EF_HAND_1"/>
    <property type="match status" value="1"/>
</dbReference>
<keyword evidence="1" id="KW-0732">Signal</keyword>
<dbReference type="InterPro" id="IPR005151">
    <property type="entry name" value="Tail-specific_protease"/>
</dbReference>
<dbReference type="GO" id="GO:0004175">
    <property type="term" value="F:endopeptidase activity"/>
    <property type="evidence" value="ECO:0007669"/>
    <property type="project" value="TreeGrafter"/>
</dbReference>
<dbReference type="SUPFAM" id="SSF50156">
    <property type="entry name" value="PDZ domain-like"/>
    <property type="match status" value="1"/>
</dbReference>
<reference evidence="3" key="1">
    <citation type="submission" date="2020-10" db="EMBL/GenBank/DDBJ databases">
        <authorList>
            <person name="Gilroy R."/>
        </authorList>
    </citation>
    <scope>NUCLEOTIDE SEQUENCE</scope>
    <source>
        <strain evidence="3">CHK136-897</strain>
    </source>
</reference>
<dbReference type="InterPro" id="IPR001478">
    <property type="entry name" value="PDZ"/>
</dbReference>
<dbReference type="PANTHER" id="PTHR32060">
    <property type="entry name" value="TAIL-SPECIFIC PROTEASE"/>
    <property type="match status" value="1"/>
</dbReference>
<dbReference type="PROSITE" id="PS50106">
    <property type="entry name" value="PDZ"/>
    <property type="match status" value="1"/>
</dbReference>
<dbReference type="SMART" id="SM00228">
    <property type="entry name" value="PDZ"/>
    <property type="match status" value="1"/>
</dbReference>
<feature type="signal peptide" evidence="1">
    <location>
        <begin position="1"/>
        <end position="21"/>
    </location>
</feature>
<dbReference type="SUPFAM" id="SSF52096">
    <property type="entry name" value="ClpP/crotonase"/>
    <property type="match status" value="1"/>
</dbReference>
<dbReference type="InterPro" id="IPR029045">
    <property type="entry name" value="ClpP/crotonase-like_dom_sf"/>
</dbReference>
<dbReference type="Pfam" id="PF03572">
    <property type="entry name" value="Peptidase_S41"/>
    <property type="match status" value="1"/>
</dbReference>
<name>A0A9D1MSE0_9PROT</name>
<reference evidence="3" key="2">
    <citation type="journal article" date="2021" name="PeerJ">
        <title>Extensive microbial diversity within the chicken gut microbiome revealed by metagenomics and culture.</title>
        <authorList>
            <person name="Gilroy R."/>
            <person name="Ravi A."/>
            <person name="Getino M."/>
            <person name="Pursley I."/>
            <person name="Horton D.L."/>
            <person name="Alikhan N.F."/>
            <person name="Baker D."/>
            <person name="Gharbi K."/>
            <person name="Hall N."/>
            <person name="Watson M."/>
            <person name="Adriaenssens E.M."/>
            <person name="Foster-Nyarko E."/>
            <person name="Jarju S."/>
            <person name="Secka A."/>
            <person name="Antonio M."/>
            <person name="Oren A."/>
            <person name="Chaudhuri R.R."/>
            <person name="La Ragione R."/>
            <person name="Hildebrand F."/>
            <person name="Pallen M.J."/>
        </authorList>
    </citation>
    <scope>NUCLEOTIDE SEQUENCE</scope>
    <source>
        <strain evidence="3">CHK136-897</strain>
    </source>
</reference>
<evidence type="ECO:0000313" key="4">
    <source>
        <dbReference type="Proteomes" id="UP000824142"/>
    </source>
</evidence>
<feature type="domain" description="PDZ" evidence="2">
    <location>
        <begin position="183"/>
        <end position="223"/>
    </location>
</feature>
<dbReference type="InterPro" id="IPR036034">
    <property type="entry name" value="PDZ_sf"/>
</dbReference>
<gene>
    <name evidence="3" type="ORF">IAC63_04170</name>
</gene>
<dbReference type="PANTHER" id="PTHR32060:SF30">
    <property type="entry name" value="CARBOXY-TERMINAL PROCESSING PROTEASE CTPA"/>
    <property type="match status" value="1"/>
</dbReference>
<evidence type="ECO:0000259" key="2">
    <source>
        <dbReference type="PROSITE" id="PS50106"/>
    </source>
</evidence>
<dbReference type="Proteomes" id="UP000824142">
    <property type="component" value="Unassembled WGS sequence"/>
</dbReference>
<dbReference type="EMBL" id="DVNO01000036">
    <property type="protein sequence ID" value="HIU65803.1"/>
    <property type="molecule type" value="Genomic_DNA"/>
</dbReference>
<evidence type="ECO:0000313" key="3">
    <source>
        <dbReference type="EMBL" id="HIU65803.1"/>
    </source>
</evidence>
<dbReference type="Gene3D" id="3.30.750.44">
    <property type="match status" value="1"/>
</dbReference>
<accession>A0A9D1MSE0</accession>
<protein>
    <submittedName>
        <fullName evidence="3">PDZ domain-containing protein</fullName>
    </submittedName>
</protein>
<feature type="chain" id="PRO_5039062517" evidence="1">
    <location>
        <begin position="22"/>
        <end position="502"/>
    </location>
</feature>
<dbReference type="GO" id="GO:0007165">
    <property type="term" value="P:signal transduction"/>
    <property type="evidence" value="ECO:0007669"/>
    <property type="project" value="TreeGrafter"/>
</dbReference>
<dbReference type="GO" id="GO:0008236">
    <property type="term" value="F:serine-type peptidase activity"/>
    <property type="evidence" value="ECO:0007669"/>
    <property type="project" value="InterPro"/>
</dbReference>
<dbReference type="GO" id="GO:0030288">
    <property type="term" value="C:outer membrane-bounded periplasmic space"/>
    <property type="evidence" value="ECO:0007669"/>
    <property type="project" value="TreeGrafter"/>
</dbReference>
<dbReference type="GO" id="GO:0006508">
    <property type="term" value="P:proteolysis"/>
    <property type="evidence" value="ECO:0007669"/>
    <property type="project" value="InterPro"/>
</dbReference>
<dbReference type="Gene3D" id="2.30.42.10">
    <property type="match status" value="1"/>
</dbReference>
<proteinExistence type="predicted"/>